<keyword evidence="2" id="KW-1185">Reference proteome</keyword>
<proteinExistence type="predicted"/>
<evidence type="ECO:0000313" key="1">
    <source>
        <dbReference type="EMBL" id="VEN43988.1"/>
    </source>
</evidence>
<protein>
    <submittedName>
        <fullName evidence="1">Uncharacterized protein</fullName>
    </submittedName>
</protein>
<dbReference type="OrthoDB" id="10475630at2759"/>
<name>A0A653C7W0_CALMS</name>
<accession>A0A653C7W0</accession>
<sequence>MLGTRLFAGSASGAGKFAKVCLGSSGVPCVITIATFDRLCLPGCGSTVGISDTTHLPSIRTTRAQTSILPHDSAIEQRVNMTEATSAEIFPNFKVLLVPRILPSTTGTQLLKVNVNSGSNHGKYLLDS</sequence>
<gene>
    <name evidence="1" type="ORF">CALMAC_LOCUS6955</name>
</gene>
<reference evidence="1 2" key="1">
    <citation type="submission" date="2019-01" db="EMBL/GenBank/DDBJ databases">
        <authorList>
            <person name="Sayadi A."/>
        </authorList>
    </citation>
    <scope>NUCLEOTIDE SEQUENCE [LARGE SCALE GENOMIC DNA]</scope>
</reference>
<dbReference type="AlphaFoldDB" id="A0A653C7W0"/>
<evidence type="ECO:0000313" key="2">
    <source>
        <dbReference type="Proteomes" id="UP000410492"/>
    </source>
</evidence>
<dbReference type="EMBL" id="CAACVG010007167">
    <property type="protein sequence ID" value="VEN43988.1"/>
    <property type="molecule type" value="Genomic_DNA"/>
</dbReference>
<dbReference type="Proteomes" id="UP000410492">
    <property type="component" value="Unassembled WGS sequence"/>
</dbReference>
<organism evidence="1 2">
    <name type="scientific">Callosobruchus maculatus</name>
    <name type="common">Southern cowpea weevil</name>
    <name type="synonym">Pulse bruchid</name>
    <dbReference type="NCBI Taxonomy" id="64391"/>
    <lineage>
        <taxon>Eukaryota</taxon>
        <taxon>Metazoa</taxon>
        <taxon>Ecdysozoa</taxon>
        <taxon>Arthropoda</taxon>
        <taxon>Hexapoda</taxon>
        <taxon>Insecta</taxon>
        <taxon>Pterygota</taxon>
        <taxon>Neoptera</taxon>
        <taxon>Endopterygota</taxon>
        <taxon>Coleoptera</taxon>
        <taxon>Polyphaga</taxon>
        <taxon>Cucujiformia</taxon>
        <taxon>Chrysomeloidea</taxon>
        <taxon>Chrysomelidae</taxon>
        <taxon>Bruchinae</taxon>
        <taxon>Bruchini</taxon>
        <taxon>Callosobruchus</taxon>
    </lineage>
</organism>